<dbReference type="SUPFAM" id="SSF54001">
    <property type="entry name" value="Cysteine proteinases"/>
    <property type="match status" value="1"/>
</dbReference>
<evidence type="ECO:0000256" key="6">
    <source>
        <dbReference type="ARBA" id="ARBA00022801"/>
    </source>
</evidence>
<evidence type="ECO:0000256" key="8">
    <source>
        <dbReference type="ARBA" id="ARBA00022927"/>
    </source>
</evidence>
<proteinExistence type="inferred from homology"/>
<dbReference type="InterPro" id="IPR005078">
    <property type="entry name" value="Peptidase_C54"/>
</dbReference>
<dbReference type="GO" id="GO:0000407">
    <property type="term" value="C:phagophore assembly site"/>
    <property type="evidence" value="ECO:0007669"/>
    <property type="project" value="UniProtKB-SubCell"/>
</dbReference>
<dbReference type="InterPro" id="IPR046792">
    <property type="entry name" value="Peptidase_C54_cat"/>
</dbReference>
<name>A0A1L0D0D4_9ASCO</name>
<dbReference type="InterPro" id="IPR038765">
    <property type="entry name" value="Papain-like_cys_pep_sf"/>
</dbReference>
<dbReference type="GO" id="GO:0005634">
    <property type="term" value="C:nucleus"/>
    <property type="evidence" value="ECO:0007669"/>
    <property type="project" value="UniProtKB-SubCell"/>
</dbReference>
<gene>
    <name evidence="13" type="ORF">SAMEA4029010_CIC11G00000002609</name>
</gene>
<evidence type="ECO:0000256" key="9">
    <source>
        <dbReference type="ARBA" id="ARBA00023006"/>
    </source>
</evidence>
<evidence type="ECO:0000256" key="2">
    <source>
        <dbReference type="ARBA" id="ARBA00010958"/>
    </source>
</evidence>
<keyword evidence="4 11" id="KW-0963">Cytoplasm</keyword>
<comment type="subcellular location">
    <subcellularLocation>
        <location evidence="11">Nucleus</location>
    </subcellularLocation>
    <subcellularLocation>
        <location evidence="11">Cytoplasm</location>
    </subcellularLocation>
    <subcellularLocation>
        <location evidence="1">Preautophagosomal structure</location>
    </subcellularLocation>
</comment>
<dbReference type="GO" id="GO:0019786">
    <property type="term" value="F:protein-phosphatidylethanolamide deconjugating activity"/>
    <property type="evidence" value="ECO:0007669"/>
    <property type="project" value="InterPro"/>
</dbReference>
<dbReference type="GO" id="GO:0035973">
    <property type="term" value="P:aggrephagy"/>
    <property type="evidence" value="ECO:0007669"/>
    <property type="project" value="TreeGrafter"/>
</dbReference>
<keyword evidence="6 11" id="KW-0378">Hydrolase</keyword>
<dbReference type="EMBL" id="LT635757">
    <property type="protein sequence ID" value="SGZ49408.1"/>
    <property type="molecule type" value="Genomic_DNA"/>
</dbReference>
<evidence type="ECO:0000256" key="11">
    <source>
        <dbReference type="RuleBase" id="RU363115"/>
    </source>
</evidence>
<dbReference type="AlphaFoldDB" id="A0A1L0D0D4"/>
<keyword evidence="3" id="KW-0813">Transport</keyword>
<comment type="similarity">
    <text evidence="2 11">Belongs to the peptidase C54 family.</text>
</comment>
<evidence type="ECO:0000313" key="14">
    <source>
        <dbReference type="Proteomes" id="UP000182334"/>
    </source>
</evidence>
<evidence type="ECO:0000256" key="5">
    <source>
        <dbReference type="ARBA" id="ARBA00022670"/>
    </source>
</evidence>
<evidence type="ECO:0000259" key="12">
    <source>
        <dbReference type="Pfam" id="PF03416"/>
    </source>
</evidence>
<dbReference type="STRING" id="45354.A0A1L0D0D4"/>
<evidence type="ECO:0000256" key="10">
    <source>
        <dbReference type="ARBA" id="ARBA00029362"/>
    </source>
</evidence>
<dbReference type="GO" id="GO:0034727">
    <property type="term" value="P:piecemeal microautophagy of the nucleus"/>
    <property type="evidence" value="ECO:0007669"/>
    <property type="project" value="TreeGrafter"/>
</dbReference>
<evidence type="ECO:0000256" key="7">
    <source>
        <dbReference type="ARBA" id="ARBA00022807"/>
    </source>
</evidence>
<sequence>MSGATPEGYVPPIEAIYQLLDTFGDLWKRIRNLDTDDNEVADVIVLGSVYPNAKLLSAEIASAIHSRLWFTYRAGFEPIERAESGPGPLTFARSMIFNASPNNTIGGLFNNLTFLSDVGWGCMIRTSQSLLANALQRVVLGRDYQHEIPSAELDEILALFADDYKSPFSLHNFIQAASRLPLQVKPGEWFGPSAASLSIKRLSDSLTVTNLPKLNVYIGENGGMCDKDIEAEFAKESAPLLVLLPIRLGINNINAIYHASLLQLLALRQSVGIAGGKPSSSYYFFGYQDLDLLYLDPHHLQPVSEDYETYHTSRCLTLPISQLDPSMLVGLLFENLDDYHSFKLEVHHTNKIVQFHDHTLRKKSFVDRGDDYVKVRRETDTVNIDDFVDIGDEFSDEEIGYDLSDEDIVDCGALSVA</sequence>
<feature type="domain" description="Peptidase C54 catalytic" evidence="12">
    <location>
        <begin position="59"/>
        <end position="343"/>
    </location>
</feature>
<dbReference type="Pfam" id="PF03416">
    <property type="entry name" value="Peptidase_C54"/>
    <property type="match status" value="1"/>
</dbReference>
<evidence type="ECO:0000256" key="1">
    <source>
        <dbReference type="ARBA" id="ARBA00004329"/>
    </source>
</evidence>
<dbReference type="PANTHER" id="PTHR22624:SF49">
    <property type="entry name" value="CYSTEINE PROTEASE"/>
    <property type="match status" value="1"/>
</dbReference>
<evidence type="ECO:0000256" key="3">
    <source>
        <dbReference type="ARBA" id="ARBA00022448"/>
    </source>
</evidence>
<accession>A0A1L0D0D4</accession>
<keyword evidence="7" id="KW-0788">Thiol protease</keyword>
<organism evidence="13 14">
    <name type="scientific">Sungouiella intermedia</name>
    <dbReference type="NCBI Taxonomy" id="45354"/>
    <lineage>
        <taxon>Eukaryota</taxon>
        <taxon>Fungi</taxon>
        <taxon>Dikarya</taxon>
        <taxon>Ascomycota</taxon>
        <taxon>Saccharomycotina</taxon>
        <taxon>Pichiomycetes</taxon>
        <taxon>Metschnikowiaceae</taxon>
        <taxon>Sungouiella</taxon>
    </lineage>
</organism>
<reference evidence="13 14" key="1">
    <citation type="submission" date="2016-10" db="EMBL/GenBank/DDBJ databases">
        <authorList>
            <person name="de Groot N.N."/>
        </authorList>
    </citation>
    <scope>NUCLEOTIDE SEQUENCE [LARGE SCALE GENOMIC DNA]</scope>
    <source>
        <strain evidence="13 14">CBS 141442</strain>
    </source>
</reference>
<dbReference type="GO" id="GO:0000045">
    <property type="term" value="P:autophagosome assembly"/>
    <property type="evidence" value="ECO:0007669"/>
    <property type="project" value="TreeGrafter"/>
</dbReference>
<dbReference type="GO" id="GO:0015031">
    <property type="term" value="P:protein transport"/>
    <property type="evidence" value="ECO:0007669"/>
    <property type="project" value="UniProtKB-KW"/>
</dbReference>
<keyword evidence="8" id="KW-0653">Protein transport</keyword>
<comment type="function">
    <text evidence="11">Required for selective autophagic degradation of the nucleus (nucleophagy) as well as for mitophagy which contributes to regulate mitochondrial quantity and quality by eliminating the mitochondria to a basal level to fulfill cellular energy requirements and preventing excess ROS production.</text>
</comment>
<dbReference type="EC" id="3.4.22.-" evidence="11"/>
<keyword evidence="11" id="KW-0539">Nucleus</keyword>
<dbReference type="GO" id="GO:0000423">
    <property type="term" value="P:mitophagy"/>
    <property type="evidence" value="ECO:0007669"/>
    <property type="project" value="TreeGrafter"/>
</dbReference>
<dbReference type="GO" id="GO:0004197">
    <property type="term" value="F:cysteine-type endopeptidase activity"/>
    <property type="evidence" value="ECO:0007669"/>
    <property type="project" value="TreeGrafter"/>
</dbReference>
<keyword evidence="9" id="KW-0072">Autophagy</keyword>
<evidence type="ECO:0000313" key="13">
    <source>
        <dbReference type="EMBL" id="SGZ49408.1"/>
    </source>
</evidence>
<keyword evidence="5 11" id="KW-0645">Protease</keyword>
<dbReference type="OrthoDB" id="2960936at2759"/>
<protein>
    <recommendedName>
        <fullName evidence="11">Cysteine protease</fullName>
        <ecNumber evidence="11">3.4.22.-</ecNumber>
    </recommendedName>
</protein>
<keyword evidence="14" id="KW-1185">Reference proteome</keyword>
<dbReference type="GO" id="GO:0016485">
    <property type="term" value="P:protein processing"/>
    <property type="evidence" value="ECO:0007669"/>
    <property type="project" value="TreeGrafter"/>
</dbReference>
<comment type="catalytic activity">
    <reaction evidence="10">
        <text>[protein]-C-terminal L-amino acid-glycyl-phosphatidylethanolamide + H2O = [protein]-C-terminal L-amino acid-glycine + a 1,2-diacyl-sn-glycero-3-phosphoethanolamine</text>
        <dbReference type="Rhea" id="RHEA:67548"/>
        <dbReference type="Rhea" id="RHEA-COMP:17323"/>
        <dbReference type="Rhea" id="RHEA-COMP:17324"/>
        <dbReference type="ChEBI" id="CHEBI:15377"/>
        <dbReference type="ChEBI" id="CHEBI:64612"/>
        <dbReference type="ChEBI" id="CHEBI:172940"/>
        <dbReference type="ChEBI" id="CHEBI:172941"/>
    </reaction>
    <physiologicalReaction direction="left-to-right" evidence="10">
        <dbReference type="Rhea" id="RHEA:67549"/>
    </physiologicalReaction>
</comment>
<dbReference type="Proteomes" id="UP000182334">
    <property type="component" value="Chromosome II"/>
</dbReference>
<evidence type="ECO:0000256" key="4">
    <source>
        <dbReference type="ARBA" id="ARBA00022490"/>
    </source>
</evidence>
<dbReference type="PANTHER" id="PTHR22624">
    <property type="entry name" value="CYSTEINE PROTEASE ATG4"/>
    <property type="match status" value="1"/>
</dbReference>